<evidence type="ECO:0000256" key="4">
    <source>
        <dbReference type="ARBA" id="ARBA00023125"/>
    </source>
</evidence>
<accession>A0A2T7BIC7</accession>
<dbReference type="PANTHER" id="PTHR46577:SF2">
    <property type="entry name" value="TRANSCRIPTIONAL REGULATORY PROTEIN"/>
    <property type="match status" value="1"/>
</dbReference>
<dbReference type="SUPFAM" id="SSF46785">
    <property type="entry name" value="Winged helix' DNA-binding domain"/>
    <property type="match status" value="1"/>
</dbReference>
<comment type="similarity">
    <text evidence="1">In the C-terminal section; belongs to the class-I pyridoxal-phosphate-dependent aminotransferase family.</text>
</comment>
<dbReference type="InterPro" id="IPR051446">
    <property type="entry name" value="HTH_trans_reg/aminotransferase"/>
</dbReference>
<keyword evidence="3" id="KW-0805">Transcription regulation</keyword>
<dbReference type="Pfam" id="PF00392">
    <property type="entry name" value="GntR"/>
    <property type="match status" value="1"/>
</dbReference>
<keyword evidence="4" id="KW-0238">DNA-binding</keyword>
<evidence type="ECO:0000256" key="3">
    <source>
        <dbReference type="ARBA" id="ARBA00023015"/>
    </source>
</evidence>
<dbReference type="AlphaFoldDB" id="A0A2T7BIC7"/>
<dbReference type="GO" id="GO:0003677">
    <property type="term" value="F:DNA binding"/>
    <property type="evidence" value="ECO:0007669"/>
    <property type="project" value="UniProtKB-KW"/>
</dbReference>
<dbReference type="Pfam" id="PF00155">
    <property type="entry name" value="Aminotran_1_2"/>
    <property type="match status" value="1"/>
</dbReference>
<dbReference type="InterPro" id="IPR036388">
    <property type="entry name" value="WH-like_DNA-bd_sf"/>
</dbReference>
<evidence type="ECO:0000259" key="6">
    <source>
        <dbReference type="PROSITE" id="PS50949"/>
    </source>
</evidence>
<protein>
    <recommendedName>
        <fullName evidence="6">HTH gntR-type domain-containing protein</fullName>
    </recommendedName>
</protein>
<name>A0A2T7BIC7_9BACT</name>
<organism evidence="7 8">
    <name type="scientific">Chitinophaga parva</name>
    <dbReference type="NCBI Taxonomy" id="2169414"/>
    <lineage>
        <taxon>Bacteria</taxon>
        <taxon>Pseudomonadati</taxon>
        <taxon>Bacteroidota</taxon>
        <taxon>Chitinophagia</taxon>
        <taxon>Chitinophagales</taxon>
        <taxon>Chitinophagaceae</taxon>
        <taxon>Chitinophaga</taxon>
    </lineage>
</organism>
<dbReference type="InterPro" id="IPR004839">
    <property type="entry name" value="Aminotransferase_I/II_large"/>
</dbReference>
<dbReference type="PROSITE" id="PS50949">
    <property type="entry name" value="HTH_GNTR"/>
    <property type="match status" value="1"/>
</dbReference>
<dbReference type="InterPro" id="IPR015424">
    <property type="entry name" value="PyrdxlP-dep_Trfase"/>
</dbReference>
<proteinExistence type="inferred from homology"/>
<keyword evidence="5" id="KW-0804">Transcription</keyword>
<dbReference type="GO" id="GO:0030170">
    <property type="term" value="F:pyridoxal phosphate binding"/>
    <property type="evidence" value="ECO:0007669"/>
    <property type="project" value="InterPro"/>
</dbReference>
<reference evidence="7 8" key="1">
    <citation type="submission" date="2018-04" db="EMBL/GenBank/DDBJ databases">
        <title>Chitinophaga fuyangensis sp. nov., isolated from soil in a chemical factory.</title>
        <authorList>
            <person name="Chen K."/>
        </authorList>
    </citation>
    <scope>NUCLEOTIDE SEQUENCE [LARGE SCALE GENOMIC DNA]</scope>
    <source>
        <strain evidence="7 8">LY-1</strain>
    </source>
</reference>
<keyword evidence="2" id="KW-0663">Pyridoxal phosphate</keyword>
<dbReference type="CDD" id="cd07377">
    <property type="entry name" value="WHTH_GntR"/>
    <property type="match status" value="1"/>
</dbReference>
<dbReference type="CDD" id="cd00609">
    <property type="entry name" value="AAT_like"/>
    <property type="match status" value="1"/>
</dbReference>
<dbReference type="InterPro" id="IPR036390">
    <property type="entry name" value="WH_DNA-bd_sf"/>
</dbReference>
<feature type="domain" description="HTH gntR-type" evidence="6">
    <location>
        <begin position="32"/>
        <end position="100"/>
    </location>
</feature>
<dbReference type="SMART" id="SM00345">
    <property type="entry name" value="HTH_GNTR"/>
    <property type="match status" value="1"/>
</dbReference>
<dbReference type="GO" id="GO:0003700">
    <property type="term" value="F:DNA-binding transcription factor activity"/>
    <property type="evidence" value="ECO:0007669"/>
    <property type="project" value="InterPro"/>
</dbReference>
<dbReference type="Proteomes" id="UP000244450">
    <property type="component" value="Unassembled WGS sequence"/>
</dbReference>
<dbReference type="InterPro" id="IPR015422">
    <property type="entry name" value="PyrdxlP-dep_Trfase_small"/>
</dbReference>
<keyword evidence="8" id="KW-1185">Reference proteome</keyword>
<dbReference type="Gene3D" id="3.40.640.10">
    <property type="entry name" value="Type I PLP-dependent aspartate aminotransferase-like (Major domain)"/>
    <property type="match status" value="1"/>
</dbReference>
<gene>
    <name evidence="7" type="ORF">DCC81_17510</name>
</gene>
<dbReference type="Gene3D" id="1.10.10.10">
    <property type="entry name" value="Winged helix-like DNA-binding domain superfamily/Winged helix DNA-binding domain"/>
    <property type="match status" value="1"/>
</dbReference>
<dbReference type="InterPro" id="IPR015421">
    <property type="entry name" value="PyrdxlP-dep_Trfase_major"/>
</dbReference>
<evidence type="ECO:0000256" key="1">
    <source>
        <dbReference type="ARBA" id="ARBA00005384"/>
    </source>
</evidence>
<dbReference type="EMBL" id="QCYK01000002">
    <property type="protein sequence ID" value="PUZ26040.1"/>
    <property type="molecule type" value="Genomic_DNA"/>
</dbReference>
<evidence type="ECO:0000313" key="8">
    <source>
        <dbReference type="Proteomes" id="UP000244450"/>
    </source>
</evidence>
<sequence length="511" mass="56997">MESNVGRSSRWYVTDLKSVNVAITVYFYRMKEHAYQALAGQLASMIDKGIYKPGEKLPSVRRLHQEHQLSMGTVLLAFQHLADKGLITAREKSGYFVNQRAGKVLPLPQSLPASVSAHTVRIDQVLQQMKMEGKGRRFVSFTAALPDDRMLPYNSIKRAIQQVSRDVSGSYLMQESRKGYPALREAIAKRSFWWKGTTHPDEVVITNGATEAILCCLKAVTKPGDTVLVQDPCYYGIMRVLECLELKIATIPSYHGRGVDYTELRDACQRLSVKACILVSNFNNPDGASISTDSKKRIAAFANEACMPVIEDDLYGELYTGGGRPDTIKAYDSGGWVMYCNSFTKTLVPGFRIGWCAAGRFADEVARIKSMHNGATSSLGQRVVEQLVTSGAYDRHLHRYRVELGKNLHRVTQVIENHFPEGTRITRPQGGMVLWIELPACINTVALQDAALAQDVAYAPGEIFSAKGDYQHYLRISYALTWEPRVEKALVRLGQLITQASRQQGIQRHSA</sequence>
<evidence type="ECO:0000256" key="5">
    <source>
        <dbReference type="ARBA" id="ARBA00023163"/>
    </source>
</evidence>
<evidence type="ECO:0000256" key="2">
    <source>
        <dbReference type="ARBA" id="ARBA00022898"/>
    </source>
</evidence>
<comment type="caution">
    <text evidence="7">The sequence shown here is derived from an EMBL/GenBank/DDBJ whole genome shotgun (WGS) entry which is preliminary data.</text>
</comment>
<dbReference type="Gene3D" id="3.90.1150.10">
    <property type="entry name" value="Aspartate Aminotransferase, domain 1"/>
    <property type="match status" value="1"/>
</dbReference>
<evidence type="ECO:0000313" key="7">
    <source>
        <dbReference type="EMBL" id="PUZ26040.1"/>
    </source>
</evidence>
<dbReference type="PANTHER" id="PTHR46577">
    <property type="entry name" value="HTH-TYPE TRANSCRIPTIONAL REGULATORY PROTEIN GABR"/>
    <property type="match status" value="1"/>
</dbReference>
<dbReference type="InterPro" id="IPR000524">
    <property type="entry name" value="Tscrpt_reg_HTH_GntR"/>
</dbReference>
<dbReference type="SUPFAM" id="SSF53383">
    <property type="entry name" value="PLP-dependent transferases"/>
    <property type="match status" value="1"/>
</dbReference>